<dbReference type="Pfam" id="PF01168">
    <property type="entry name" value="Ala_racemase_N"/>
    <property type="match status" value="1"/>
</dbReference>
<dbReference type="SUPFAM" id="SSF51419">
    <property type="entry name" value="PLP-binding barrel"/>
    <property type="match status" value="1"/>
</dbReference>
<evidence type="ECO:0000259" key="2">
    <source>
        <dbReference type="Pfam" id="PF21279"/>
    </source>
</evidence>
<dbReference type="InterPro" id="IPR048449">
    <property type="entry name" value="YhfX-like_C"/>
</dbReference>
<dbReference type="Pfam" id="PF21279">
    <property type="entry name" value="YhfX-like_C"/>
    <property type="match status" value="1"/>
</dbReference>
<organism evidence="3 4">
    <name type="scientific">Nocardioides aquiterrae</name>
    <dbReference type="NCBI Taxonomy" id="203799"/>
    <lineage>
        <taxon>Bacteria</taxon>
        <taxon>Bacillati</taxon>
        <taxon>Actinomycetota</taxon>
        <taxon>Actinomycetes</taxon>
        <taxon>Propionibacteriales</taxon>
        <taxon>Nocardioidaceae</taxon>
        <taxon>Nocardioides</taxon>
    </lineage>
</organism>
<keyword evidence="4" id="KW-1185">Reference proteome</keyword>
<accession>A0ABP4EVB3</accession>
<dbReference type="InterPro" id="IPR029066">
    <property type="entry name" value="PLP-binding_barrel"/>
</dbReference>
<dbReference type="Gene3D" id="2.40.37.30">
    <property type="match status" value="2"/>
</dbReference>
<sequence length="403" mass="42989">MFIDVTRRRNPRLIEAAVELHQAGRIPSNCYVIDLDTVARNAGIVAAAAASHGLTPYQMTKQFGRNPLVARAVADAGIEKVVAVDFEEARLLHAHGLRMGHVGHLVQVPEHELGLAADMESDFLTVFGYDQAARISKVMEERGRVQDLTLRVAEPGDTFYPGQRGGVPLDEVVDVATRIDALPGVRLRGVTSFPAILWDEAKRAFGPTQNLETLRAASEAINAAGVDAPVRNTPSACCSATFPMKAAAGATHVEPGSVLTGQTPLHAVSDEPELPAMIYVSEISHTTADAAYSIAGGLYPRSRANTALVYDRAGAEPVETRVELDPAEAIDYYGTLRLDDPRSLRVGSTVVYAFRAQAFVSKCFVAVVSGIGSEPAVEGIFTSTGFRLGKDLLPVGDEGRTAS</sequence>
<evidence type="ECO:0000313" key="3">
    <source>
        <dbReference type="EMBL" id="GAA1136334.1"/>
    </source>
</evidence>
<name>A0ABP4EVB3_9ACTN</name>
<feature type="domain" description="YhfX-like C-terminal" evidence="2">
    <location>
        <begin position="278"/>
        <end position="374"/>
    </location>
</feature>
<reference evidence="4" key="1">
    <citation type="journal article" date="2019" name="Int. J. Syst. Evol. Microbiol.">
        <title>The Global Catalogue of Microorganisms (GCM) 10K type strain sequencing project: providing services to taxonomists for standard genome sequencing and annotation.</title>
        <authorList>
            <consortium name="The Broad Institute Genomics Platform"/>
            <consortium name="The Broad Institute Genome Sequencing Center for Infectious Disease"/>
            <person name="Wu L."/>
            <person name="Ma J."/>
        </authorList>
    </citation>
    <scope>NUCLEOTIDE SEQUENCE [LARGE SCALE GENOMIC DNA]</scope>
    <source>
        <strain evidence="4">JCM 11813</strain>
    </source>
</reference>
<dbReference type="EMBL" id="BAAAJE010000006">
    <property type="protein sequence ID" value="GAA1136334.1"/>
    <property type="molecule type" value="Genomic_DNA"/>
</dbReference>
<protein>
    <submittedName>
        <fullName evidence="3">Alanine racemase</fullName>
    </submittedName>
</protein>
<evidence type="ECO:0000259" key="1">
    <source>
        <dbReference type="Pfam" id="PF01168"/>
    </source>
</evidence>
<dbReference type="InterPro" id="IPR001608">
    <property type="entry name" value="Ala_racemase_N"/>
</dbReference>
<proteinExistence type="predicted"/>
<dbReference type="RefSeq" id="WP_343906923.1">
    <property type="nucleotide sequence ID" value="NZ_BAAAJE010000006.1"/>
</dbReference>
<dbReference type="Proteomes" id="UP001499979">
    <property type="component" value="Unassembled WGS sequence"/>
</dbReference>
<evidence type="ECO:0000313" key="4">
    <source>
        <dbReference type="Proteomes" id="UP001499979"/>
    </source>
</evidence>
<comment type="caution">
    <text evidence="3">The sequence shown here is derived from an EMBL/GenBank/DDBJ whole genome shotgun (WGS) entry which is preliminary data.</text>
</comment>
<feature type="domain" description="Alanine racemase N-terminal" evidence="1">
    <location>
        <begin position="33"/>
        <end position="264"/>
    </location>
</feature>
<gene>
    <name evidence="3" type="ORF">GCM10009606_15570</name>
</gene>